<keyword evidence="5" id="KW-1185">Reference proteome</keyword>
<evidence type="ECO:0000256" key="2">
    <source>
        <dbReference type="SAM" id="MobiDB-lite"/>
    </source>
</evidence>
<feature type="compositionally biased region" description="Basic and acidic residues" evidence="2">
    <location>
        <begin position="209"/>
        <end position="218"/>
    </location>
</feature>
<comment type="caution">
    <text evidence="4">The sequence shown here is derived from an EMBL/GenBank/DDBJ whole genome shotgun (WGS) entry which is preliminary data.</text>
</comment>
<evidence type="ECO:0000259" key="3">
    <source>
        <dbReference type="Pfam" id="PF11250"/>
    </source>
</evidence>
<feature type="domain" description="FAF" evidence="3">
    <location>
        <begin position="126"/>
        <end position="179"/>
    </location>
</feature>
<feature type="compositionally biased region" description="Pro residues" evidence="2">
    <location>
        <begin position="41"/>
        <end position="55"/>
    </location>
</feature>
<accession>A0A1E5UIT8</accession>
<dbReference type="PANTHER" id="PTHR33155">
    <property type="entry name" value="FANTASTIC FOUR-LIKE PROTEIN (DUF3049)"/>
    <property type="match status" value="1"/>
</dbReference>
<dbReference type="OrthoDB" id="690915at2759"/>
<evidence type="ECO:0000313" key="4">
    <source>
        <dbReference type="EMBL" id="OEL12802.1"/>
    </source>
</evidence>
<organism evidence="4 5">
    <name type="scientific">Dichanthelium oligosanthes</name>
    <dbReference type="NCBI Taxonomy" id="888268"/>
    <lineage>
        <taxon>Eukaryota</taxon>
        <taxon>Viridiplantae</taxon>
        <taxon>Streptophyta</taxon>
        <taxon>Embryophyta</taxon>
        <taxon>Tracheophyta</taxon>
        <taxon>Spermatophyta</taxon>
        <taxon>Magnoliopsida</taxon>
        <taxon>Liliopsida</taxon>
        <taxon>Poales</taxon>
        <taxon>Poaceae</taxon>
        <taxon>PACMAD clade</taxon>
        <taxon>Panicoideae</taxon>
        <taxon>Panicodae</taxon>
        <taxon>Paniceae</taxon>
        <taxon>Dichantheliinae</taxon>
        <taxon>Dichanthelium</taxon>
    </lineage>
</organism>
<dbReference type="STRING" id="888268.A0A1E5UIT8"/>
<dbReference type="Proteomes" id="UP000095767">
    <property type="component" value="Unassembled WGS sequence"/>
</dbReference>
<feature type="compositionally biased region" description="Low complexity" evidence="2">
    <location>
        <begin position="85"/>
        <end position="100"/>
    </location>
</feature>
<feature type="region of interest" description="Disordered" evidence="2">
    <location>
        <begin position="178"/>
        <end position="218"/>
    </location>
</feature>
<feature type="region of interest" description="Disordered" evidence="2">
    <location>
        <begin position="1"/>
        <end position="135"/>
    </location>
</feature>
<gene>
    <name evidence="4" type="ORF">BAE44_0026180</name>
</gene>
<protein>
    <recommendedName>
        <fullName evidence="3">FAF domain-containing protein</fullName>
    </recommendedName>
</protein>
<dbReference type="Pfam" id="PF11250">
    <property type="entry name" value="FAF"/>
    <property type="match status" value="1"/>
</dbReference>
<sequence length="218" mass="23647">MAATACAYGYQGTAARPPPARSSQVPADPFLTFDDDAEAATPPPPPPPPPRPLPPSFWSRHLGICTEGLGSESSGDIDLSDLSDDVNNNGDGDSGAVDAGHQALPCKRHHRDDGEPGRARSATRPAFPPPISVIGAGGKPWLYLRHHREDGRLVLREVRIPSRELLQARREDGRFKLQFAQPQPAEEEPEDDVDHHQCQDPESPADATVPEKKQDVNE</sequence>
<evidence type="ECO:0000256" key="1">
    <source>
        <dbReference type="ARBA" id="ARBA00008690"/>
    </source>
</evidence>
<dbReference type="InterPro" id="IPR021410">
    <property type="entry name" value="FAF"/>
</dbReference>
<dbReference type="AlphaFoldDB" id="A0A1E5UIT8"/>
<dbReference type="InterPro" id="IPR046431">
    <property type="entry name" value="FAF_dom"/>
</dbReference>
<dbReference type="EMBL" id="LWDX02075749">
    <property type="protein sequence ID" value="OEL12802.1"/>
    <property type="molecule type" value="Genomic_DNA"/>
</dbReference>
<proteinExistence type="inferred from homology"/>
<name>A0A1E5UIT8_9POAL</name>
<comment type="similarity">
    <text evidence="1">Belongs to the fantastic four family.</text>
</comment>
<feature type="compositionally biased region" description="Low complexity" evidence="2">
    <location>
        <begin position="67"/>
        <end position="77"/>
    </location>
</feature>
<reference evidence="4 5" key="1">
    <citation type="submission" date="2016-09" db="EMBL/GenBank/DDBJ databases">
        <title>The draft genome of Dichanthelium oligosanthes: A C3 panicoid grass species.</title>
        <authorList>
            <person name="Studer A.J."/>
            <person name="Schnable J.C."/>
            <person name="Brutnell T.P."/>
        </authorList>
    </citation>
    <scope>NUCLEOTIDE SEQUENCE [LARGE SCALE GENOMIC DNA]</scope>
    <source>
        <strain evidence="5">cv. Kellogg 1175</strain>
        <tissue evidence="4">Leaf</tissue>
    </source>
</reference>
<dbReference type="PANTHER" id="PTHR33155:SF76">
    <property type="entry name" value="OS02G0534000 PROTEIN"/>
    <property type="match status" value="1"/>
</dbReference>
<evidence type="ECO:0000313" key="5">
    <source>
        <dbReference type="Proteomes" id="UP000095767"/>
    </source>
</evidence>